<gene>
    <name evidence="17" type="primary">polA</name>
    <name evidence="21" type="ORF">EV696_11426</name>
</gene>
<dbReference type="InterPro" id="IPR001098">
    <property type="entry name" value="DNA-dir_DNA_pol_A_palm_dom"/>
</dbReference>
<evidence type="ECO:0000256" key="17">
    <source>
        <dbReference type="RuleBase" id="RU004460"/>
    </source>
</evidence>
<comment type="subunit">
    <text evidence="2">Single-chain monomer with multiple functions.</text>
</comment>
<dbReference type="SUPFAM" id="SSF56672">
    <property type="entry name" value="DNA/RNA polymerases"/>
    <property type="match status" value="1"/>
</dbReference>
<dbReference type="PANTHER" id="PTHR10133">
    <property type="entry name" value="DNA POLYMERASE I"/>
    <property type="match status" value="1"/>
</dbReference>
<comment type="function">
    <text evidence="17">In addition to polymerase activity, this DNA polymerase exhibits 3'-5' and 5'-3' exonuclease activity.</text>
</comment>
<evidence type="ECO:0000256" key="3">
    <source>
        <dbReference type="ARBA" id="ARBA00012417"/>
    </source>
</evidence>
<dbReference type="AlphaFoldDB" id="A0A4R6UHA7"/>
<dbReference type="SMART" id="SM00279">
    <property type="entry name" value="HhH2"/>
    <property type="match status" value="1"/>
</dbReference>
<dbReference type="SUPFAM" id="SSF88723">
    <property type="entry name" value="PIN domain-like"/>
    <property type="match status" value="1"/>
</dbReference>
<keyword evidence="10 17" id="KW-0378">Hydrolase</keyword>
<dbReference type="RefSeq" id="WP_133591914.1">
    <property type="nucleotide sequence ID" value="NZ_CP037953.1"/>
</dbReference>
<dbReference type="SMART" id="SM00475">
    <property type="entry name" value="53EXOc"/>
    <property type="match status" value="1"/>
</dbReference>
<dbReference type="PROSITE" id="PS00447">
    <property type="entry name" value="DNA_POLYMERASE_A"/>
    <property type="match status" value="1"/>
</dbReference>
<dbReference type="InterPro" id="IPR008918">
    <property type="entry name" value="HhH2"/>
</dbReference>
<dbReference type="NCBIfam" id="TIGR00593">
    <property type="entry name" value="pola"/>
    <property type="match status" value="1"/>
</dbReference>
<comment type="caution">
    <text evidence="21">The sequence shown here is derived from an EMBL/GenBank/DDBJ whole genome shotgun (WGS) entry which is preliminary data.</text>
</comment>
<dbReference type="CDD" id="cd09859">
    <property type="entry name" value="PIN_53EXO"/>
    <property type="match status" value="1"/>
</dbReference>
<dbReference type="GO" id="GO:0006261">
    <property type="term" value="P:DNA-templated DNA replication"/>
    <property type="evidence" value="ECO:0007669"/>
    <property type="project" value="UniProtKB-UniRule"/>
</dbReference>
<evidence type="ECO:0000313" key="22">
    <source>
        <dbReference type="Proteomes" id="UP000295375"/>
    </source>
</evidence>
<dbReference type="EC" id="2.7.7.7" evidence="3 16"/>
<comment type="catalytic activity">
    <reaction evidence="15 17">
        <text>DNA(n) + a 2'-deoxyribonucleoside 5'-triphosphate = DNA(n+1) + diphosphate</text>
        <dbReference type="Rhea" id="RHEA:22508"/>
        <dbReference type="Rhea" id="RHEA-COMP:17339"/>
        <dbReference type="Rhea" id="RHEA-COMP:17340"/>
        <dbReference type="ChEBI" id="CHEBI:33019"/>
        <dbReference type="ChEBI" id="CHEBI:61560"/>
        <dbReference type="ChEBI" id="CHEBI:173112"/>
        <dbReference type="EC" id="2.7.7.7"/>
    </reaction>
</comment>
<dbReference type="SMART" id="SM00474">
    <property type="entry name" value="35EXOc"/>
    <property type="match status" value="1"/>
</dbReference>
<dbReference type="CDD" id="cd08637">
    <property type="entry name" value="DNA_pol_A_pol_I_C"/>
    <property type="match status" value="1"/>
</dbReference>
<dbReference type="Gene3D" id="3.30.70.370">
    <property type="match status" value="1"/>
</dbReference>
<dbReference type="GO" id="GO:0003887">
    <property type="term" value="F:DNA-directed DNA polymerase activity"/>
    <property type="evidence" value="ECO:0007669"/>
    <property type="project" value="UniProtKB-UniRule"/>
</dbReference>
<evidence type="ECO:0000256" key="5">
    <source>
        <dbReference type="ARBA" id="ARBA00022679"/>
    </source>
</evidence>
<evidence type="ECO:0000256" key="6">
    <source>
        <dbReference type="ARBA" id="ARBA00022695"/>
    </source>
</evidence>
<evidence type="ECO:0000259" key="19">
    <source>
        <dbReference type="SMART" id="SM00475"/>
    </source>
</evidence>
<dbReference type="Pfam" id="PF00476">
    <property type="entry name" value="DNA_pol_A"/>
    <property type="match status" value="1"/>
</dbReference>
<dbReference type="InterPro" id="IPR036279">
    <property type="entry name" value="5-3_exonuclease_C_sf"/>
</dbReference>
<dbReference type="GO" id="GO:0006302">
    <property type="term" value="P:double-strand break repair"/>
    <property type="evidence" value="ECO:0007669"/>
    <property type="project" value="TreeGrafter"/>
</dbReference>
<feature type="domain" description="5'-3' exonuclease" evidence="19">
    <location>
        <begin position="6"/>
        <end position="260"/>
    </location>
</feature>
<dbReference type="Gene3D" id="3.40.50.1010">
    <property type="entry name" value="5'-nuclease"/>
    <property type="match status" value="1"/>
</dbReference>
<evidence type="ECO:0000256" key="16">
    <source>
        <dbReference type="NCBIfam" id="TIGR00593"/>
    </source>
</evidence>
<evidence type="ECO:0000256" key="10">
    <source>
        <dbReference type="ARBA" id="ARBA00022801"/>
    </source>
</evidence>
<dbReference type="SUPFAM" id="SSF47807">
    <property type="entry name" value="5' to 3' exonuclease, C-terminal subdomain"/>
    <property type="match status" value="1"/>
</dbReference>
<keyword evidence="6 17" id="KW-0548">Nucleotidyltransferase</keyword>
<evidence type="ECO:0000256" key="8">
    <source>
        <dbReference type="ARBA" id="ARBA00022722"/>
    </source>
</evidence>
<feature type="domain" description="DNA-directed DNA polymerase family A palm" evidence="20">
    <location>
        <begin position="663"/>
        <end position="869"/>
    </location>
</feature>
<evidence type="ECO:0000256" key="1">
    <source>
        <dbReference type="ARBA" id="ARBA00007705"/>
    </source>
</evidence>
<dbReference type="GO" id="GO:0008408">
    <property type="term" value="F:3'-5' exonuclease activity"/>
    <property type="evidence" value="ECO:0007669"/>
    <property type="project" value="UniProtKB-UniRule"/>
</dbReference>
<dbReference type="InterPro" id="IPR002421">
    <property type="entry name" value="5-3_exonuclease"/>
</dbReference>
<keyword evidence="22" id="KW-1185">Reference proteome</keyword>
<dbReference type="InterPro" id="IPR043502">
    <property type="entry name" value="DNA/RNA_pol_sf"/>
</dbReference>
<keyword evidence="8" id="KW-0540">Nuclease</keyword>
<keyword evidence="12 17" id="KW-0239">DNA-directed DNA polymerase</keyword>
<dbReference type="GO" id="GO:0008409">
    <property type="term" value="F:5'-3' exonuclease activity"/>
    <property type="evidence" value="ECO:0007669"/>
    <property type="project" value="UniProtKB-UniRule"/>
</dbReference>
<proteinExistence type="inferred from homology"/>
<dbReference type="InterPro" id="IPR002298">
    <property type="entry name" value="DNA_polymerase_A"/>
</dbReference>
<dbReference type="InterPro" id="IPR020046">
    <property type="entry name" value="5-3_exonucl_a-hlix_arch_N"/>
</dbReference>
<dbReference type="CDD" id="cd09898">
    <property type="entry name" value="H3TH_53EXO"/>
    <property type="match status" value="1"/>
</dbReference>
<evidence type="ECO:0000313" key="21">
    <source>
        <dbReference type="EMBL" id="TDQ46241.1"/>
    </source>
</evidence>
<evidence type="ECO:0000256" key="13">
    <source>
        <dbReference type="ARBA" id="ARBA00023125"/>
    </source>
</evidence>
<keyword evidence="13 17" id="KW-0238">DNA-binding</keyword>
<keyword evidence="7 17" id="KW-0235">DNA replication</keyword>
<dbReference type="NCBIfam" id="NF004397">
    <property type="entry name" value="PRK05755.1"/>
    <property type="match status" value="1"/>
</dbReference>
<keyword evidence="14 17" id="KW-0234">DNA repair</keyword>
<dbReference type="FunFam" id="1.20.1060.10:FF:000001">
    <property type="entry name" value="DNA polymerase I"/>
    <property type="match status" value="1"/>
</dbReference>
<name>A0A4R6UHA7_9GAMM</name>
<dbReference type="Pfam" id="PF01367">
    <property type="entry name" value="5_3_exonuc"/>
    <property type="match status" value="1"/>
</dbReference>
<dbReference type="FunFam" id="1.10.150.20:FF:000002">
    <property type="entry name" value="DNA polymerase I"/>
    <property type="match status" value="1"/>
</dbReference>
<dbReference type="InterPro" id="IPR036397">
    <property type="entry name" value="RNaseH_sf"/>
</dbReference>
<dbReference type="InterPro" id="IPR018320">
    <property type="entry name" value="DNA_polymerase_1"/>
</dbReference>
<comment type="similarity">
    <text evidence="1 17">Belongs to the DNA polymerase type-A family.</text>
</comment>
<dbReference type="Pfam" id="PF02739">
    <property type="entry name" value="5_3_exonuc_N"/>
    <property type="match status" value="1"/>
</dbReference>
<evidence type="ECO:0000256" key="15">
    <source>
        <dbReference type="ARBA" id="ARBA00049244"/>
    </source>
</evidence>
<dbReference type="Gene3D" id="1.20.1060.10">
    <property type="entry name" value="Taq DNA Polymerase, Chain T, domain 4"/>
    <property type="match status" value="1"/>
</dbReference>
<evidence type="ECO:0000259" key="18">
    <source>
        <dbReference type="SMART" id="SM00474"/>
    </source>
</evidence>
<evidence type="ECO:0000256" key="11">
    <source>
        <dbReference type="ARBA" id="ARBA00022839"/>
    </source>
</evidence>
<dbReference type="InterPro" id="IPR012337">
    <property type="entry name" value="RNaseH-like_sf"/>
</dbReference>
<evidence type="ECO:0000256" key="12">
    <source>
        <dbReference type="ARBA" id="ARBA00022932"/>
    </source>
</evidence>
<sequence length="905" mass="100781">MTSQTKPIILVDGSSYLFRAFHALPALTNSKGQPTGAAYGVVAMLKKLLNTYQPEHIAVVFDAKGPTFRNDIYPEYKANRPPMPDDLRSQIKPLHALIEALGLPILCIEGVEADDVIGTLARHASKDKRPVMISTSDKDMAQLVDDYVFLSNSMTDTTMQRDGVIEKFGVPPELIIDYLTLMGDTVDNIPGVNGVGPKTAAKWLNEFGSLDDVIARADEVKGKAGEKLRDAIPQLPMSRELATIKCDVDLNFDYDELKPKKPNQEKLRELYSELEFKTWLKETLSNDEAQATATETVAPSGIDRSQYETILEEADLDRWIDWLNKAKLFAYDSETTSLDELQAEIVGVSFALDDGRACYIPVAHDYLGAPKQLDRDTVLKKLKPVLENGQKKIIGHNLKYDLKVLANYDIHLTGIASDTMLESYVLDATGNRHDMDTLALKLLGHQNISFTDIAGKGKGQLTFNQIELEQASPYAAEDADVTFKLHQNQWPRLEKEPKLKSLLTELEIPVLSVLAKMELNGVLLDANKLREQSGQIAKRIVELEHDAYELAGKEFNLASTKQLGEILFDEMKLPVIAKTPKGAPSTNEEVLEELALDYPLPKLILEHRGLSKLKNTYTDKLPEQINERTGRVHTSFHQAGTSTGRLSSSDPNLQNIPIRTEEGRRIRQAFIAPKDHVLLAADYSQIELRIMAHLSNDPGLLKAFQSGQDVHRATAAEIFEVHPDEVTADQRRKAKAINFGLIYGMSAFGLARQIDVDRGAAQMYMHRYFARYPGVEQYMNDIRQKATETGYVETLFGRRLYLPELKASNQARRKAAERIAINAPMQGTGADIVKRAMLAVDAWLSKSNKPAKLILQVHDELVLEVQKDAIDEVKANVVQLMSSAAELSVPLVVDAGVGNNWDEAH</sequence>
<dbReference type="Pfam" id="PF01612">
    <property type="entry name" value="DNA_pol_A_exo1"/>
    <property type="match status" value="1"/>
</dbReference>
<accession>A0A4R6UHA7</accession>
<dbReference type="Proteomes" id="UP000295375">
    <property type="component" value="Unassembled WGS sequence"/>
</dbReference>
<dbReference type="InterPro" id="IPR002562">
    <property type="entry name" value="3'-5'_exonuclease_dom"/>
</dbReference>
<keyword evidence="9 17" id="KW-0227">DNA damage</keyword>
<evidence type="ECO:0000256" key="7">
    <source>
        <dbReference type="ARBA" id="ARBA00022705"/>
    </source>
</evidence>
<evidence type="ECO:0000256" key="2">
    <source>
        <dbReference type="ARBA" id="ARBA00011541"/>
    </source>
</evidence>
<evidence type="ECO:0000256" key="4">
    <source>
        <dbReference type="ARBA" id="ARBA00020311"/>
    </source>
</evidence>
<dbReference type="FunFam" id="1.10.150.20:FF:000003">
    <property type="entry name" value="DNA polymerase I"/>
    <property type="match status" value="1"/>
</dbReference>
<dbReference type="InterPro" id="IPR029060">
    <property type="entry name" value="PIN-like_dom_sf"/>
</dbReference>
<dbReference type="PANTHER" id="PTHR10133:SF27">
    <property type="entry name" value="DNA POLYMERASE NU"/>
    <property type="match status" value="1"/>
</dbReference>
<evidence type="ECO:0000256" key="9">
    <source>
        <dbReference type="ARBA" id="ARBA00022763"/>
    </source>
</evidence>
<feature type="domain" description="3'-5' exonuclease" evidence="18">
    <location>
        <begin position="307"/>
        <end position="494"/>
    </location>
</feature>
<keyword evidence="5 17" id="KW-0808">Transferase</keyword>
<dbReference type="SUPFAM" id="SSF53098">
    <property type="entry name" value="Ribonuclease H-like"/>
    <property type="match status" value="1"/>
</dbReference>
<dbReference type="FunFam" id="3.30.420.10:FF:000026">
    <property type="entry name" value="DNA polymerase I"/>
    <property type="match status" value="1"/>
</dbReference>
<dbReference type="CDD" id="cd06139">
    <property type="entry name" value="DNA_polA_I_Ecoli_like_exo"/>
    <property type="match status" value="1"/>
</dbReference>
<evidence type="ECO:0000259" key="20">
    <source>
        <dbReference type="SMART" id="SM00482"/>
    </source>
</evidence>
<dbReference type="FunFam" id="3.40.50.1010:FF:000001">
    <property type="entry name" value="DNA polymerase I"/>
    <property type="match status" value="1"/>
</dbReference>
<evidence type="ECO:0000256" key="14">
    <source>
        <dbReference type="ARBA" id="ARBA00023204"/>
    </source>
</evidence>
<dbReference type="InterPro" id="IPR020045">
    <property type="entry name" value="DNA_polI_H3TH"/>
</dbReference>
<dbReference type="Gene3D" id="3.30.420.10">
    <property type="entry name" value="Ribonuclease H-like superfamily/Ribonuclease H"/>
    <property type="match status" value="1"/>
</dbReference>
<organism evidence="21 22">
    <name type="scientific">Permianibacter aggregans</name>
    <dbReference type="NCBI Taxonomy" id="1510150"/>
    <lineage>
        <taxon>Bacteria</taxon>
        <taxon>Pseudomonadati</taxon>
        <taxon>Pseudomonadota</taxon>
        <taxon>Gammaproteobacteria</taxon>
        <taxon>Pseudomonadales</taxon>
        <taxon>Pseudomonadaceae</taxon>
        <taxon>Permianibacter</taxon>
    </lineage>
</organism>
<dbReference type="PRINTS" id="PR00868">
    <property type="entry name" value="DNAPOLI"/>
</dbReference>
<dbReference type="InterPro" id="IPR019760">
    <property type="entry name" value="DNA-dir_DNA_pol_A_CS"/>
</dbReference>
<reference evidence="21 22" key="1">
    <citation type="submission" date="2019-03" db="EMBL/GenBank/DDBJ databases">
        <title>Genomic Encyclopedia of Type Strains, Phase IV (KMG-IV): sequencing the most valuable type-strain genomes for metagenomic binning, comparative biology and taxonomic classification.</title>
        <authorList>
            <person name="Goeker M."/>
        </authorList>
    </citation>
    <scope>NUCLEOTIDE SEQUENCE [LARGE SCALE GENOMIC DNA]</scope>
    <source>
        <strain evidence="21 22">DSM 103792</strain>
    </source>
</reference>
<dbReference type="EMBL" id="SNYM01000014">
    <property type="protein sequence ID" value="TDQ46241.1"/>
    <property type="molecule type" value="Genomic_DNA"/>
</dbReference>
<dbReference type="Gene3D" id="1.10.150.20">
    <property type="entry name" value="5' to 3' exonuclease, C-terminal subdomain"/>
    <property type="match status" value="2"/>
</dbReference>
<keyword evidence="11 17" id="KW-0269">Exonuclease</keyword>
<dbReference type="SMART" id="SM00482">
    <property type="entry name" value="POLAc"/>
    <property type="match status" value="1"/>
</dbReference>
<dbReference type="GO" id="GO:0003677">
    <property type="term" value="F:DNA binding"/>
    <property type="evidence" value="ECO:0007669"/>
    <property type="project" value="UniProtKB-UniRule"/>
</dbReference>
<protein>
    <recommendedName>
        <fullName evidence="4 16">DNA polymerase I</fullName>
        <ecNumber evidence="3 16">2.7.7.7</ecNumber>
    </recommendedName>
</protein>
<dbReference type="OrthoDB" id="9806424at2"/>